<keyword evidence="3 5" id="KW-1133">Transmembrane helix</keyword>
<organism evidence="6 7">
    <name type="scientific">Papilio machaon</name>
    <name type="common">Old World swallowtail butterfly</name>
    <dbReference type="NCBI Taxonomy" id="76193"/>
    <lineage>
        <taxon>Eukaryota</taxon>
        <taxon>Metazoa</taxon>
        <taxon>Ecdysozoa</taxon>
        <taxon>Arthropoda</taxon>
        <taxon>Hexapoda</taxon>
        <taxon>Insecta</taxon>
        <taxon>Pterygota</taxon>
        <taxon>Neoptera</taxon>
        <taxon>Endopterygota</taxon>
        <taxon>Lepidoptera</taxon>
        <taxon>Glossata</taxon>
        <taxon>Ditrysia</taxon>
        <taxon>Papilionoidea</taxon>
        <taxon>Papilionidae</taxon>
        <taxon>Papilioninae</taxon>
        <taxon>Papilio</taxon>
    </lineage>
</organism>
<sequence length="278" mass="32226">MVANQNHPFVLWGACFLWFISMLCIIWSLLLFFFVGNILVQTGTDLVNAFVLLSGIITLPTNVHILYSIAYGIRVELKSKVMCCPLWFCIIWIIVINAVGIVLCIKVIHSCEENTVNSISHGMKYYRSVPKYKNFIDNVQWSLHCCGLNSYRDWFKHEWYDKIRDYEWDPFTNRQTVRSLKEATDSVPLSCCKSGSCISNFLTELGTYSINTAGCGHKMYHIIRCSMYAHLFLFALVILIEVTCFLTTPTVTFYEIILYSVYIIYVAIFFKFNFKTNK</sequence>
<feature type="transmembrane region" description="Helical" evidence="5">
    <location>
        <begin position="256"/>
        <end position="274"/>
    </location>
</feature>
<dbReference type="InterPro" id="IPR018499">
    <property type="entry name" value="Tetraspanin/Peripherin"/>
</dbReference>
<dbReference type="InParanoid" id="A0A194R6E9"/>
<proteinExistence type="predicted"/>
<dbReference type="SUPFAM" id="SSF48652">
    <property type="entry name" value="Tetraspanin"/>
    <property type="match status" value="1"/>
</dbReference>
<gene>
    <name evidence="6" type="ORF">RR48_15080</name>
</gene>
<evidence type="ECO:0000256" key="1">
    <source>
        <dbReference type="ARBA" id="ARBA00004141"/>
    </source>
</evidence>
<feature type="transmembrane region" description="Helical" evidence="5">
    <location>
        <begin position="85"/>
        <end position="105"/>
    </location>
</feature>
<evidence type="ECO:0000256" key="2">
    <source>
        <dbReference type="ARBA" id="ARBA00022692"/>
    </source>
</evidence>
<evidence type="ECO:0000313" key="7">
    <source>
        <dbReference type="Proteomes" id="UP000053240"/>
    </source>
</evidence>
<dbReference type="Gene3D" id="1.10.1450.10">
    <property type="entry name" value="Tetraspanin"/>
    <property type="match status" value="1"/>
</dbReference>
<evidence type="ECO:0000256" key="3">
    <source>
        <dbReference type="ARBA" id="ARBA00022989"/>
    </source>
</evidence>
<dbReference type="Pfam" id="PF00335">
    <property type="entry name" value="Tetraspanin"/>
    <property type="match status" value="1"/>
</dbReference>
<accession>A0A194R6E9</accession>
<keyword evidence="7" id="KW-1185">Reference proteome</keyword>
<keyword evidence="4 5" id="KW-0472">Membrane</keyword>
<keyword evidence="2 5" id="KW-0812">Transmembrane</keyword>
<dbReference type="GO" id="GO:0016020">
    <property type="term" value="C:membrane"/>
    <property type="evidence" value="ECO:0007669"/>
    <property type="project" value="UniProtKB-SubCell"/>
</dbReference>
<dbReference type="InterPro" id="IPR008952">
    <property type="entry name" value="Tetraspanin_EC2_sf"/>
</dbReference>
<comment type="subcellular location">
    <subcellularLocation>
        <location evidence="1">Membrane</location>
        <topology evidence="1">Multi-pass membrane protein</topology>
    </subcellularLocation>
</comment>
<feature type="transmembrane region" description="Helical" evidence="5">
    <location>
        <begin position="16"/>
        <end position="40"/>
    </location>
</feature>
<dbReference type="Proteomes" id="UP000053240">
    <property type="component" value="Unassembled WGS sequence"/>
</dbReference>
<protein>
    <submittedName>
        <fullName evidence="6">Peripherin-2</fullName>
    </submittedName>
</protein>
<feature type="transmembrane region" description="Helical" evidence="5">
    <location>
        <begin position="228"/>
        <end position="250"/>
    </location>
</feature>
<feature type="transmembrane region" description="Helical" evidence="5">
    <location>
        <begin position="47"/>
        <end position="73"/>
    </location>
</feature>
<dbReference type="EMBL" id="KQ460883">
    <property type="protein sequence ID" value="KPJ11441.1"/>
    <property type="molecule type" value="Genomic_DNA"/>
</dbReference>
<dbReference type="AlphaFoldDB" id="A0A194R6E9"/>
<name>A0A194R6E9_PAPMA</name>
<evidence type="ECO:0000313" key="6">
    <source>
        <dbReference type="EMBL" id="KPJ11441.1"/>
    </source>
</evidence>
<reference evidence="6 7" key="1">
    <citation type="journal article" date="2015" name="Nat. Commun.">
        <title>Outbred genome sequencing and CRISPR/Cas9 gene editing in butterflies.</title>
        <authorList>
            <person name="Li X."/>
            <person name="Fan D."/>
            <person name="Zhang W."/>
            <person name="Liu G."/>
            <person name="Zhang L."/>
            <person name="Zhao L."/>
            <person name="Fang X."/>
            <person name="Chen L."/>
            <person name="Dong Y."/>
            <person name="Chen Y."/>
            <person name="Ding Y."/>
            <person name="Zhao R."/>
            <person name="Feng M."/>
            <person name="Zhu Y."/>
            <person name="Feng Y."/>
            <person name="Jiang X."/>
            <person name="Zhu D."/>
            <person name="Xiang H."/>
            <person name="Feng X."/>
            <person name="Li S."/>
            <person name="Wang J."/>
            <person name="Zhang G."/>
            <person name="Kronforst M.R."/>
            <person name="Wang W."/>
        </authorList>
    </citation>
    <scope>NUCLEOTIDE SEQUENCE [LARGE SCALE GENOMIC DNA]</scope>
    <source>
        <strain evidence="6">Ya'a_city_454_Pm</strain>
        <tissue evidence="6">Whole body</tissue>
    </source>
</reference>
<evidence type="ECO:0000256" key="5">
    <source>
        <dbReference type="SAM" id="Phobius"/>
    </source>
</evidence>
<evidence type="ECO:0000256" key="4">
    <source>
        <dbReference type="ARBA" id="ARBA00023136"/>
    </source>
</evidence>